<dbReference type="SUPFAM" id="SSF56112">
    <property type="entry name" value="Protein kinase-like (PK-like)"/>
    <property type="match status" value="1"/>
</dbReference>
<feature type="region of interest" description="Disordered" evidence="1">
    <location>
        <begin position="377"/>
        <end position="398"/>
    </location>
</feature>
<dbReference type="Gene3D" id="3.40.50.300">
    <property type="entry name" value="P-loop containing nucleotide triphosphate hydrolases"/>
    <property type="match status" value="1"/>
</dbReference>
<protein>
    <submittedName>
        <fullName evidence="2">Uncharacterized protein</fullName>
    </submittedName>
</protein>
<organism evidence="2 3">
    <name type="scientific">Paractinoplanes ovalisporus</name>
    <dbReference type="NCBI Taxonomy" id="2810368"/>
    <lineage>
        <taxon>Bacteria</taxon>
        <taxon>Bacillati</taxon>
        <taxon>Actinomycetota</taxon>
        <taxon>Actinomycetes</taxon>
        <taxon>Micromonosporales</taxon>
        <taxon>Micromonosporaceae</taxon>
        <taxon>Paractinoplanes</taxon>
    </lineage>
</organism>
<dbReference type="InterPro" id="IPR011009">
    <property type="entry name" value="Kinase-like_dom_sf"/>
</dbReference>
<evidence type="ECO:0000313" key="2">
    <source>
        <dbReference type="EMBL" id="MBM2623386.1"/>
    </source>
</evidence>
<proteinExistence type="predicted"/>
<feature type="compositionally biased region" description="Low complexity" evidence="1">
    <location>
        <begin position="379"/>
        <end position="389"/>
    </location>
</feature>
<name>A0ABS2AU91_9ACTN</name>
<dbReference type="RefSeq" id="WP_203383739.1">
    <property type="nucleotide sequence ID" value="NZ_JAENHP010000035.1"/>
</dbReference>
<reference evidence="2 3" key="1">
    <citation type="submission" date="2021-01" db="EMBL/GenBank/DDBJ databases">
        <title>Actinoplanes sp. nov. LDG1-06 isolated from lichen.</title>
        <authorList>
            <person name="Saeng-In P."/>
            <person name="Phongsopitanun W."/>
            <person name="Kanchanasin P."/>
            <person name="Yuki M."/>
            <person name="Kudo T."/>
            <person name="Ohkuma M."/>
            <person name="Tanasupawat S."/>
        </authorList>
    </citation>
    <scope>NUCLEOTIDE SEQUENCE [LARGE SCALE GENOMIC DNA]</scope>
    <source>
        <strain evidence="2 3">LDG1-06</strain>
    </source>
</reference>
<comment type="caution">
    <text evidence="2">The sequence shown here is derived from an EMBL/GenBank/DDBJ whole genome shotgun (WGS) entry which is preliminary data.</text>
</comment>
<dbReference type="SUPFAM" id="SSF48452">
    <property type="entry name" value="TPR-like"/>
    <property type="match status" value="1"/>
</dbReference>
<keyword evidence="3" id="KW-1185">Reference proteome</keyword>
<evidence type="ECO:0000256" key="1">
    <source>
        <dbReference type="SAM" id="MobiDB-lite"/>
    </source>
</evidence>
<evidence type="ECO:0000313" key="3">
    <source>
        <dbReference type="Proteomes" id="UP000632138"/>
    </source>
</evidence>
<dbReference type="Gene3D" id="1.25.40.10">
    <property type="entry name" value="Tetratricopeptide repeat domain"/>
    <property type="match status" value="1"/>
</dbReference>
<dbReference type="EMBL" id="JAENHP010000035">
    <property type="protein sequence ID" value="MBM2623386.1"/>
    <property type="molecule type" value="Genomic_DNA"/>
</dbReference>
<accession>A0ABS2AU91</accession>
<dbReference type="InterPro" id="IPR011990">
    <property type="entry name" value="TPR-like_helical_dom_sf"/>
</dbReference>
<dbReference type="SUPFAM" id="SSF52540">
    <property type="entry name" value="P-loop containing nucleoside triphosphate hydrolases"/>
    <property type="match status" value="1"/>
</dbReference>
<dbReference type="Proteomes" id="UP000632138">
    <property type="component" value="Unassembled WGS sequence"/>
</dbReference>
<dbReference type="InterPro" id="IPR027417">
    <property type="entry name" value="P-loop_NTPase"/>
</dbReference>
<gene>
    <name evidence="2" type="ORF">JIG36_48620</name>
</gene>
<sequence>MTESRLEQWEPWAQMLGEVGARALAHGLEATSFTLEHIRWFNLGRSGSPVALVVRKDGSAHDQLVLKFVDPPHVNQKVLSLREAWNKSDPQFRQRHLVEVVEPVVQAGRSSAVFQRLAYGELSASRPLEDLLGMKGFRKACQVIMQSVIAEWNDNSWEISSDPRLVTVGAVLGAMVGRKERRDTAVAWVHRYGPDLGGTNPADLLTGPESGTELRKLLIGRAHGDLNARNILVSGKPGDYVLIDYDRFRLNAPLARDPMHLLVTLALDEWQYLAPALRDELITVFVDPRDRAASERVRYYRAVSAATRDACTSSARGSGFVTEWNQQCLLGLVAGALLHIGRDLKKNRKLTAGQEREAKVWCYRLAQAAAERYRREAKPAPVVAKPRPSGRGGRASRQQMVDRVAESELLSRRLTDGPPGVTVLRGARGVGKSVLLDRVLHERWIGAPTVVPHEVTAHCRLDLRTLTGYLEKVLRGGVKQERPAAPASFVALENALDELGERPVVIAVDGAEHLLDPRSGRLADVDLDEALEMIDQHPDHRVVVLLATRRELISPGHRFWQRHGAEFGLDRLEPPAFLEFLEVIDPDDMLGVRRSDKRWQGHFWAGVQGNPRNAELLFATKFLDDRLNVRRFIEGLLTGPADDVPDTIVRALLDCLTETRTAVLEAVAALNTPVEAATIVALGPESEDPETLTDALSWLEARRVVYRSEDRRYWLPEDDADVVLERMAERADGAGQRVDLLCRAANRLTKLRTRKPAEVGDLRIHFAELGALLRAGQWRSAYSVVEGIDRIVGPWNARHLLLEQRTTLHEQLGDAHLEMCNDIALGEIHRAQGRFAEADQAFGRALGSAKARGDDRNRLRIYVDFASLNLTFHRTVEAAGYYELARDEATRRGDLVTRMGALEGLADCHRRHGGFRAAMGLALEALSVPSLEGFSRRATDRAFAATRVAALRTKLARWYSETGKCEDARRLLAVAAQEGGASLAAGLVVEADLLFDEKKFDRVEPLASRAVALARELDDLVVLTAARTTLGVLALRDGRFDSAGKEIRRLSHYPRPRGGSLIIPAMSALVERGLGRASRAAFEALHDEARERIGSDSDDFAAYDFLAFALCGLALDGAGGLESAVAAVRDARAAQHDPAPALVDRMVVLVEALDATGRPRGQLRPVLAALPGG</sequence>